<dbReference type="EMBL" id="ML736800">
    <property type="protein sequence ID" value="KAE8401486.1"/>
    <property type="molecule type" value="Genomic_DNA"/>
</dbReference>
<dbReference type="Proteomes" id="UP000325579">
    <property type="component" value="Unassembled WGS sequence"/>
</dbReference>
<reference evidence="1 2" key="1">
    <citation type="submission" date="2019-04" db="EMBL/GenBank/DDBJ databases">
        <authorList>
            <consortium name="DOE Joint Genome Institute"/>
            <person name="Mondo S."/>
            <person name="Kjaerbolling I."/>
            <person name="Vesth T."/>
            <person name="Frisvad J.C."/>
            <person name="Nybo J.L."/>
            <person name="Theobald S."/>
            <person name="Kildgaard S."/>
            <person name="Isbrandt T."/>
            <person name="Kuo A."/>
            <person name="Sato A."/>
            <person name="Lyhne E.K."/>
            <person name="Kogle M.E."/>
            <person name="Wiebenga A."/>
            <person name="Kun R.S."/>
            <person name="Lubbers R.J."/>
            <person name="Makela M.R."/>
            <person name="Barry K."/>
            <person name="Chovatia M."/>
            <person name="Clum A."/>
            <person name="Daum C."/>
            <person name="Haridas S."/>
            <person name="He G."/>
            <person name="LaButti K."/>
            <person name="Lipzen A."/>
            <person name="Riley R."/>
            <person name="Salamov A."/>
            <person name="Simmons B.A."/>
            <person name="Magnuson J.K."/>
            <person name="Henrissat B."/>
            <person name="Mortensen U.H."/>
            <person name="Larsen T.O."/>
            <person name="Devries R.P."/>
            <person name="Grigoriev I.V."/>
            <person name="Machida M."/>
            <person name="Baker S.E."/>
            <person name="Andersen M.R."/>
            <person name="Cantor M.N."/>
            <person name="Hua S.X."/>
        </authorList>
    </citation>
    <scope>NUCLEOTIDE SEQUENCE [LARGE SCALE GENOMIC DNA]</scope>
    <source>
        <strain evidence="1 2">CBS 119388</strain>
    </source>
</reference>
<accession>A0A5N7D529</accession>
<evidence type="ECO:0000313" key="2">
    <source>
        <dbReference type="Proteomes" id="UP000325579"/>
    </source>
</evidence>
<evidence type="ECO:0000313" key="1">
    <source>
        <dbReference type="EMBL" id="KAE8401486.1"/>
    </source>
</evidence>
<dbReference type="RefSeq" id="XP_031938805.1">
    <property type="nucleotide sequence ID" value="XM_032082674.1"/>
</dbReference>
<dbReference type="GeneID" id="43667365"/>
<name>A0A5N6I533_9EURO</name>
<accession>A0A5N6I533</accession>
<keyword evidence="2" id="KW-1185">Reference proteome</keyword>
<proteinExistence type="predicted"/>
<organism evidence="1 2">
    <name type="scientific">Aspergillus pseudonomiae</name>
    <dbReference type="NCBI Taxonomy" id="1506151"/>
    <lineage>
        <taxon>Eukaryota</taxon>
        <taxon>Fungi</taxon>
        <taxon>Dikarya</taxon>
        <taxon>Ascomycota</taxon>
        <taxon>Pezizomycotina</taxon>
        <taxon>Eurotiomycetes</taxon>
        <taxon>Eurotiomycetidae</taxon>
        <taxon>Eurotiales</taxon>
        <taxon>Aspergillaceae</taxon>
        <taxon>Aspergillus</taxon>
        <taxon>Aspergillus subgen. Circumdati</taxon>
    </lineage>
</organism>
<protein>
    <submittedName>
        <fullName evidence="1">Uncharacterized protein</fullName>
    </submittedName>
</protein>
<dbReference type="AlphaFoldDB" id="A0A5N6I533"/>
<gene>
    <name evidence="1" type="ORF">BDV37DRAFT_254820</name>
</gene>
<sequence>MSDPIENLSSNVSLLRTEGWTMNTALAPYCGREMPRIKAITMSHISDSLICSFNCFSSYAADASVGLIQATTVAVSRASSDNFPRCGSCEPRLCGTPNSGIVFFPNLSKAVEGYIAFVNPSPCRPHLIMHGAEQ</sequence>